<dbReference type="Gene3D" id="1.10.150.130">
    <property type="match status" value="1"/>
</dbReference>
<evidence type="ECO:0000256" key="5">
    <source>
        <dbReference type="PROSITE-ProRule" id="PRU01248"/>
    </source>
</evidence>
<gene>
    <name evidence="8" type="ORF">AU192_16380</name>
</gene>
<evidence type="ECO:0000256" key="4">
    <source>
        <dbReference type="ARBA" id="ARBA00023172"/>
    </source>
</evidence>
<evidence type="ECO:0000256" key="3">
    <source>
        <dbReference type="ARBA" id="ARBA00023125"/>
    </source>
</evidence>
<dbReference type="InterPro" id="IPR044068">
    <property type="entry name" value="CB"/>
</dbReference>
<evidence type="ECO:0000256" key="2">
    <source>
        <dbReference type="ARBA" id="ARBA00022908"/>
    </source>
</evidence>
<dbReference type="AlphaFoldDB" id="A0A124EQI4"/>
<evidence type="ECO:0000259" key="6">
    <source>
        <dbReference type="PROSITE" id="PS51898"/>
    </source>
</evidence>
<keyword evidence="9" id="KW-1185">Reference proteome</keyword>
<dbReference type="GO" id="GO:0006310">
    <property type="term" value="P:DNA recombination"/>
    <property type="evidence" value="ECO:0007669"/>
    <property type="project" value="UniProtKB-KW"/>
</dbReference>
<dbReference type="Pfam" id="PF00589">
    <property type="entry name" value="Phage_integrase"/>
    <property type="match status" value="1"/>
</dbReference>
<dbReference type="Gene3D" id="1.10.443.10">
    <property type="entry name" value="Intergrase catalytic core"/>
    <property type="match status" value="1"/>
</dbReference>
<evidence type="ECO:0000313" key="9">
    <source>
        <dbReference type="Proteomes" id="UP000053707"/>
    </source>
</evidence>
<dbReference type="PANTHER" id="PTHR30349:SF64">
    <property type="entry name" value="PROPHAGE INTEGRASE INTD-RELATED"/>
    <property type="match status" value="1"/>
</dbReference>
<feature type="domain" description="Core-binding (CB)" evidence="7">
    <location>
        <begin position="65"/>
        <end position="146"/>
    </location>
</feature>
<dbReference type="PROSITE" id="PS51900">
    <property type="entry name" value="CB"/>
    <property type="match status" value="1"/>
</dbReference>
<dbReference type="InterPro" id="IPR004107">
    <property type="entry name" value="Integrase_SAM-like_N"/>
</dbReference>
<dbReference type="InterPro" id="IPR013762">
    <property type="entry name" value="Integrase-like_cat_sf"/>
</dbReference>
<reference evidence="8 9" key="1">
    <citation type="submission" date="2016-01" db="EMBL/GenBank/DDBJ databases">
        <authorList>
            <consortium name="TB Trials Study Group"/>
            <person name="Sutton G."/>
            <person name="Brinkac L."/>
            <person name="Sanka R."/>
            <person name="Adams M."/>
            <person name="Lau E.L."/>
            <person name="Macaden R."/>
            <person name="Grewal H.M.S."/>
        </authorList>
    </citation>
    <scope>NUCLEOTIDE SEQUENCE [LARGE SCALE GENOMIC DNA]</scope>
    <source>
        <strain evidence="8 9">IS-1744</strain>
    </source>
</reference>
<comment type="similarity">
    <text evidence="1">Belongs to the 'phage' integrase family.</text>
</comment>
<evidence type="ECO:0000313" key="8">
    <source>
        <dbReference type="EMBL" id="KUI20481.1"/>
    </source>
</evidence>
<dbReference type="EMBL" id="LQIR01000003">
    <property type="protein sequence ID" value="KUI20481.1"/>
    <property type="molecule type" value="Genomic_DNA"/>
</dbReference>
<name>A0A124EQI4_9MYCO</name>
<accession>A0A124EQI4</accession>
<dbReference type="InterPro" id="IPR010998">
    <property type="entry name" value="Integrase_recombinase_N"/>
</dbReference>
<dbReference type="SUPFAM" id="SSF56349">
    <property type="entry name" value="DNA breaking-rejoining enzymes"/>
    <property type="match status" value="1"/>
</dbReference>
<dbReference type="GO" id="GO:0015074">
    <property type="term" value="P:DNA integration"/>
    <property type="evidence" value="ECO:0007669"/>
    <property type="project" value="UniProtKB-KW"/>
</dbReference>
<dbReference type="InterPro" id="IPR050090">
    <property type="entry name" value="Tyrosine_recombinase_XerCD"/>
</dbReference>
<dbReference type="Pfam" id="PF14659">
    <property type="entry name" value="Phage_int_SAM_3"/>
    <property type="match status" value="1"/>
</dbReference>
<proteinExistence type="inferred from homology"/>
<dbReference type="GO" id="GO:0003677">
    <property type="term" value="F:DNA binding"/>
    <property type="evidence" value="ECO:0007669"/>
    <property type="project" value="UniProtKB-UniRule"/>
</dbReference>
<dbReference type="PROSITE" id="PS51898">
    <property type="entry name" value="TYR_RECOMBINASE"/>
    <property type="match status" value="1"/>
</dbReference>
<sequence length="373" mass="40713">MASLRPCTRKDGSTFVQVLYRLGGKQTSTSFEDLVAATKFKGLVEKFGPEQALAALAADSAGSTTTVAEWVEHHIDHLTGLRKSTLWDYRSYLKKDIGPSLGELPLTALTREHVAKWTQDLAAAGASGKTISNKHGFLSSALNAAVRDGRIPSNPALGQRLPTTERADMICLSHQDFARLLENVSEYWRPMVEFLVASGARWGEAAALKPSDIDLKTGTVRITKAWKRTYDRGGYEIGPPKTKKSVRTINVPKATLEKLDVTSEWVFLNKAGTFVKSNGFHDRVWSPAVARTWPSTDADGNPITDKSVPILRPRIHDLRHTCASWMVLAGVPLPVIQQHLGHESINTTIGLYAHIDRRSMSAAADAIGAALGV</sequence>
<evidence type="ECO:0000259" key="7">
    <source>
        <dbReference type="PROSITE" id="PS51900"/>
    </source>
</evidence>
<feature type="domain" description="Tyr recombinase" evidence="6">
    <location>
        <begin position="167"/>
        <end position="365"/>
    </location>
</feature>
<dbReference type="Proteomes" id="UP000053707">
    <property type="component" value="Unassembled WGS sequence"/>
</dbReference>
<keyword evidence="2" id="KW-0229">DNA integration</keyword>
<dbReference type="PANTHER" id="PTHR30349">
    <property type="entry name" value="PHAGE INTEGRASE-RELATED"/>
    <property type="match status" value="1"/>
</dbReference>
<keyword evidence="3 5" id="KW-0238">DNA-binding</keyword>
<comment type="caution">
    <text evidence="8">The sequence shown here is derived from an EMBL/GenBank/DDBJ whole genome shotgun (WGS) entry which is preliminary data.</text>
</comment>
<organism evidence="8 9">
    <name type="scientific">Mycobacterium lehmannii</name>
    <dbReference type="NCBI Taxonomy" id="2048550"/>
    <lineage>
        <taxon>Bacteria</taxon>
        <taxon>Bacillati</taxon>
        <taxon>Actinomycetota</taxon>
        <taxon>Actinomycetes</taxon>
        <taxon>Mycobacteriales</taxon>
        <taxon>Mycobacteriaceae</taxon>
        <taxon>Mycobacterium</taxon>
    </lineage>
</organism>
<dbReference type="InterPro" id="IPR002104">
    <property type="entry name" value="Integrase_catalytic"/>
</dbReference>
<protein>
    <submittedName>
        <fullName evidence="8">Integrase</fullName>
    </submittedName>
</protein>
<dbReference type="InterPro" id="IPR011010">
    <property type="entry name" value="DNA_brk_join_enz"/>
</dbReference>
<dbReference type="CDD" id="cd01189">
    <property type="entry name" value="INT_ICEBs1_C_like"/>
    <property type="match status" value="1"/>
</dbReference>
<evidence type="ECO:0000256" key="1">
    <source>
        <dbReference type="ARBA" id="ARBA00008857"/>
    </source>
</evidence>
<dbReference type="RefSeq" id="WP_064394407.1">
    <property type="nucleotide sequence ID" value="NZ_LQIR01000003.1"/>
</dbReference>
<keyword evidence="4" id="KW-0233">DNA recombination</keyword>